<sequence length="216" mass="25208">MERVRQLHDQGFEHEMCLHHYQSLMEQMVSQLSATHLEMHRARDLIEDAMVSQDHRLDATVKLREKAVLAPRRMEQPKPRTQENTRKKTHPPKRVTFGTLEKDGPSTRALPTPSPQDPFEEYVQQYGYYDWKAEVNENLGWLTARGKDMRARLEYQAELKTDMSGQLHEMEQDIMLNHDKTVTAMREARAAKAQNRVAIAVALVVSIARILFQLYR</sequence>
<dbReference type="EMBL" id="CM042036">
    <property type="protein sequence ID" value="KAI3744985.1"/>
    <property type="molecule type" value="Genomic_DNA"/>
</dbReference>
<name>A0ACB9DEZ1_9ASTR</name>
<evidence type="ECO:0000313" key="2">
    <source>
        <dbReference type="Proteomes" id="UP001056120"/>
    </source>
</evidence>
<organism evidence="1 2">
    <name type="scientific">Smallanthus sonchifolius</name>
    <dbReference type="NCBI Taxonomy" id="185202"/>
    <lineage>
        <taxon>Eukaryota</taxon>
        <taxon>Viridiplantae</taxon>
        <taxon>Streptophyta</taxon>
        <taxon>Embryophyta</taxon>
        <taxon>Tracheophyta</taxon>
        <taxon>Spermatophyta</taxon>
        <taxon>Magnoliopsida</taxon>
        <taxon>eudicotyledons</taxon>
        <taxon>Gunneridae</taxon>
        <taxon>Pentapetalae</taxon>
        <taxon>asterids</taxon>
        <taxon>campanulids</taxon>
        <taxon>Asterales</taxon>
        <taxon>Asteraceae</taxon>
        <taxon>Asteroideae</taxon>
        <taxon>Heliantheae alliance</taxon>
        <taxon>Millerieae</taxon>
        <taxon>Smallanthus</taxon>
    </lineage>
</organism>
<evidence type="ECO:0000313" key="1">
    <source>
        <dbReference type="EMBL" id="KAI3744985.1"/>
    </source>
</evidence>
<proteinExistence type="predicted"/>
<comment type="caution">
    <text evidence="1">The sequence shown here is derived from an EMBL/GenBank/DDBJ whole genome shotgun (WGS) entry which is preliminary data.</text>
</comment>
<accession>A0ACB9DEZ1</accession>
<reference evidence="1 2" key="2">
    <citation type="journal article" date="2022" name="Mol. Ecol. Resour.">
        <title>The genomes of chicory, endive, great burdock and yacon provide insights into Asteraceae paleo-polyploidization history and plant inulin production.</title>
        <authorList>
            <person name="Fan W."/>
            <person name="Wang S."/>
            <person name="Wang H."/>
            <person name="Wang A."/>
            <person name="Jiang F."/>
            <person name="Liu H."/>
            <person name="Zhao H."/>
            <person name="Xu D."/>
            <person name="Zhang Y."/>
        </authorList>
    </citation>
    <scope>NUCLEOTIDE SEQUENCE [LARGE SCALE GENOMIC DNA]</scope>
    <source>
        <strain evidence="2">cv. Yunnan</strain>
        <tissue evidence="1">Leaves</tissue>
    </source>
</reference>
<dbReference type="Proteomes" id="UP001056120">
    <property type="component" value="Linkage Group LG19"/>
</dbReference>
<protein>
    <submittedName>
        <fullName evidence="1">Uncharacterized protein</fullName>
    </submittedName>
</protein>
<reference evidence="2" key="1">
    <citation type="journal article" date="2022" name="Mol. Ecol. Resour.">
        <title>The genomes of chicory, endive, great burdock and yacon provide insights into Asteraceae palaeo-polyploidization history and plant inulin production.</title>
        <authorList>
            <person name="Fan W."/>
            <person name="Wang S."/>
            <person name="Wang H."/>
            <person name="Wang A."/>
            <person name="Jiang F."/>
            <person name="Liu H."/>
            <person name="Zhao H."/>
            <person name="Xu D."/>
            <person name="Zhang Y."/>
        </authorList>
    </citation>
    <scope>NUCLEOTIDE SEQUENCE [LARGE SCALE GENOMIC DNA]</scope>
    <source>
        <strain evidence="2">cv. Yunnan</strain>
    </source>
</reference>
<gene>
    <name evidence="1" type="ORF">L1987_58084</name>
</gene>
<keyword evidence="2" id="KW-1185">Reference proteome</keyword>